<dbReference type="Proteomes" id="UP000762676">
    <property type="component" value="Unassembled WGS sequence"/>
</dbReference>
<name>A0AAV4EW81_9GAST</name>
<keyword evidence="2" id="KW-1185">Reference proteome</keyword>
<sequence>MRRQSEVNEEAEYEHEPEVQLSDFTNIKAHMLIEAQIEAQEVLIMEAQINLESENNSQIKNPEPEINPQIQDAQNNVLANTDPPACPYSETNFQPLFVMSGH</sequence>
<gene>
    <name evidence="1" type="ORF">ElyMa_000191700</name>
</gene>
<evidence type="ECO:0000313" key="1">
    <source>
        <dbReference type="EMBL" id="GFR64920.1"/>
    </source>
</evidence>
<organism evidence="1 2">
    <name type="scientific">Elysia marginata</name>
    <dbReference type="NCBI Taxonomy" id="1093978"/>
    <lineage>
        <taxon>Eukaryota</taxon>
        <taxon>Metazoa</taxon>
        <taxon>Spiralia</taxon>
        <taxon>Lophotrochozoa</taxon>
        <taxon>Mollusca</taxon>
        <taxon>Gastropoda</taxon>
        <taxon>Heterobranchia</taxon>
        <taxon>Euthyneura</taxon>
        <taxon>Panpulmonata</taxon>
        <taxon>Sacoglossa</taxon>
        <taxon>Placobranchoidea</taxon>
        <taxon>Plakobranchidae</taxon>
        <taxon>Elysia</taxon>
    </lineage>
</organism>
<protein>
    <submittedName>
        <fullName evidence="1">Uncharacterized protein</fullName>
    </submittedName>
</protein>
<reference evidence="1 2" key="1">
    <citation type="journal article" date="2021" name="Elife">
        <title>Chloroplast acquisition without the gene transfer in kleptoplastic sea slugs, Plakobranchus ocellatus.</title>
        <authorList>
            <person name="Maeda T."/>
            <person name="Takahashi S."/>
            <person name="Yoshida T."/>
            <person name="Shimamura S."/>
            <person name="Takaki Y."/>
            <person name="Nagai Y."/>
            <person name="Toyoda A."/>
            <person name="Suzuki Y."/>
            <person name="Arimoto A."/>
            <person name="Ishii H."/>
            <person name="Satoh N."/>
            <person name="Nishiyama T."/>
            <person name="Hasebe M."/>
            <person name="Maruyama T."/>
            <person name="Minagawa J."/>
            <person name="Obokata J."/>
            <person name="Shigenobu S."/>
        </authorList>
    </citation>
    <scope>NUCLEOTIDE SEQUENCE [LARGE SCALE GENOMIC DNA]</scope>
</reference>
<accession>A0AAV4EW81</accession>
<proteinExistence type="predicted"/>
<dbReference type="EMBL" id="BMAT01000359">
    <property type="protein sequence ID" value="GFR64920.1"/>
    <property type="molecule type" value="Genomic_DNA"/>
</dbReference>
<evidence type="ECO:0000313" key="2">
    <source>
        <dbReference type="Proteomes" id="UP000762676"/>
    </source>
</evidence>
<dbReference type="AlphaFoldDB" id="A0AAV4EW81"/>
<comment type="caution">
    <text evidence="1">The sequence shown here is derived from an EMBL/GenBank/DDBJ whole genome shotgun (WGS) entry which is preliminary data.</text>
</comment>